<feature type="domain" description="Transglutaminase-like" evidence="2">
    <location>
        <begin position="477"/>
        <end position="552"/>
    </location>
</feature>
<sequence length="735" mass="85376">MTSRKVPKDLASFLLYAFGFLLLWEWLRPLEQLTDTSNIIIFILFIIVSLFLSYIGAPLFISSFIKCAFIVFAIHFLYFEGSFFQTEWVSMFIKDLLENIGAVVERDWSNLSNTFRSLLFFVLLWLMAYLIQYWLIARRQIFIFFFMTLIYITVLDTFSPYEAGAAIIRTVISGFAIMGMLTFYRLLDKEFVQKKPTLSRKWMLPLTIMIVISVSFGLAAPKAEPIWPDPVPFFKSYGKGSGGEGGGVRSIGYDEDDSRLGGPFIGNDQLVFTAEVESRHYWKVETKDIYTGKGWDTSGSREYRSQFDGEDEVPIFSFFEHAGVEKEEEKSILNTNIHDRYIVYPLGIKRIDAPLHPNSSYSLENYTEKIHSFLGDRPSSFYNYSVVFDAPKFSVTALMKASEAPAFDSDFLDRYTQLPDGLPQRVRELASEITAGKNTWYEKVKALEAYLTGSNFTYDQKEVAIPGPEDDYVDQFLFDTQIGYCDNFSTSMIVMARSLGIPTRWVKGYTEGDYKGLGQNNRKIFEVTNNNAHSWVEVYFPEIGWVPFEPTKSFSNNVHFNYDYSTQSNSQTQVEQPKSEVKDKPELLEEKAEKASTSFSFKKLISSLKVFWEKIWMWLIGAIIVLAILVLVIYRIRGKWLPYYLALRYKWSKKDDNFQRAYLLLLRELKRYGLPRKEGQTLRDYAEYVDRFFSTTDMTRITARYEKIIYRGELNEGSWKETKKLWENLIKKTIA</sequence>
<feature type="transmembrane region" description="Helical" evidence="1">
    <location>
        <begin position="39"/>
        <end position="57"/>
    </location>
</feature>
<dbReference type="Pfam" id="PF01841">
    <property type="entry name" value="Transglut_core"/>
    <property type="match status" value="1"/>
</dbReference>
<feature type="transmembrane region" description="Helical" evidence="1">
    <location>
        <begin position="64"/>
        <end position="84"/>
    </location>
</feature>
<evidence type="ECO:0000256" key="1">
    <source>
        <dbReference type="SAM" id="Phobius"/>
    </source>
</evidence>
<dbReference type="InterPro" id="IPR052901">
    <property type="entry name" value="Bact_TGase-like"/>
</dbReference>
<evidence type="ECO:0000313" key="4">
    <source>
        <dbReference type="Proteomes" id="UP000681027"/>
    </source>
</evidence>
<comment type="caution">
    <text evidence="3">The sequence shown here is derived from an EMBL/GenBank/DDBJ whole genome shotgun (WGS) entry which is preliminary data.</text>
</comment>
<feature type="transmembrane region" description="Helical" evidence="1">
    <location>
        <begin position="142"/>
        <end position="161"/>
    </location>
</feature>
<dbReference type="RefSeq" id="WP_213104751.1">
    <property type="nucleotide sequence ID" value="NZ_JAGYPM010000010.1"/>
</dbReference>
<reference evidence="3 4" key="1">
    <citation type="submission" date="2021-05" db="EMBL/GenBank/DDBJ databases">
        <title>Novel Bacillus species.</title>
        <authorList>
            <person name="Liu G."/>
        </authorList>
    </citation>
    <scope>NUCLEOTIDE SEQUENCE [LARGE SCALE GENOMIC DNA]</scope>
    <source>
        <strain evidence="3 4">FJAT-49705</strain>
    </source>
</reference>
<keyword evidence="1" id="KW-0472">Membrane</keyword>
<evidence type="ECO:0000259" key="2">
    <source>
        <dbReference type="SMART" id="SM00460"/>
    </source>
</evidence>
<dbReference type="InterPro" id="IPR025403">
    <property type="entry name" value="TgpA-like_C"/>
</dbReference>
<dbReference type="InterPro" id="IPR002931">
    <property type="entry name" value="Transglutaminase-like"/>
</dbReference>
<feature type="transmembrane region" description="Helical" evidence="1">
    <location>
        <begin position="10"/>
        <end position="27"/>
    </location>
</feature>
<dbReference type="EMBL" id="JAGYPM010000010">
    <property type="protein sequence ID" value="MBS4193316.1"/>
    <property type="molecule type" value="Genomic_DNA"/>
</dbReference>
<dbReference type="PANTHER" id="PTHR42736:SF1">
    <property type="entry name" value="PROTEIN-GLUTAMINE GAMMA-GLUTAMYLTRANSFERASE"/>
    <property type="match status" value="1"/>
</dbReference>
<dbReference type="PANTHER" id="PTHR42736">
    <property type="entry name" value="PROTEIN-GLUTAMINE GAMMA-GLUTAMYLTRANSFERASE"/>
    <property type="match status" value="1"/>
</dbReference>
<gene>
    <name evidence="3" type="ORF">KHA94_24840</name>
</gene>
<dbReference type="SUPFAM" id="SSF54001">
    <property type="entry name" value="Cysteine proteinases"/>
    <property type="match status" value="1"/>
</dbReference>
<dbReference type="Gene3D" id="3.10.620.30">
    <property type="match status" value="1"/>
</dbReference>
<feature type="transmembrane region" description="Helical" evidence="1">
    <location>
        <begin position="167"/>
        <end position="187"/>
    </location>
</feature>
<dbReference type="InterPro" id="IPR021878">
    <property type="entry name" value="TgpA_N"/>
</dbReference>
<accession>A0ABS5NZQ1</accession>
<feature type="transmembrane region" description="Helical" evidence="1">
    <location>
        <begin position="615"/>
        <end position="634"/>
    </location>
</feature>
<keyword evidence="1" id="KW-0812">Transmembrane</keyword>
<dbReference type="Pfam" id="PF13559">
    <property type="entry name" value="DUF4129"/>
    <property type="match status" value="1"/>
</dbReference>
<protein>
    <submittedName>
        <fullName evidence="3">DUF4129 domain-containing protein</fullName>
    </submittedName>
</protein>
<dbReference type="Proteomes" id="UP000681027">
    <property type="component" value="Unassembled WGS sequence"/>
</dbReference>
<organism evidence="3 4">
    <name type="scientific">Cytobacillus citreus</name>
    <dbReference type="NCBI Taxonomy" id="2833586"/>
    <lineage>
        <taxon>Bacteria</taxon>
        <taxon>Bacillati</taxon>
        <taxon>Bacillota</taxon>
        <taxon>Bacilli</taxon>
        <taxon>Bacillales</taxon>
        <taxon>Bacillaceae</taxon>
        <taxon>Cytobacillus</taxon>
    </lineage>
</organism>
<keyword evidence="4" id="KW-1185">Reference proteome</keyword>
<proteinExistence type="predicted"/>
<name>A0ABS5NZQ1_9BACI</name>
<evidence type="ECO:0000313" key="3">
    <source>
        <dbReference type="EMBL" id="MBS4193316.1"/>
    </source>
</evidence>
<dbReference type="InterPro" id="IPR038765">
    <property type="entry name" value="Papain-like_cys_pep_sf"/>
</dbReference>
<dbReference type="Pfam" id="PF11992">
    <property type="entry name" value="TgpA_N"/>
    <property type="match status" value="1"/>
</dbReference>
<feature type="transmembrane region" description="Helical" evidence="1">
    <location>
        <begin position="202"/>
        <end position="220"/>
    </location>
</feature>
<keyword evidence="1" id="KW-1133">Transmembrane helix</keyword>
<feature type="transmembrane region" description="Helical" evidence="1">
    <location>
        <begin position="115"/>
        <end position="135"/>
    </location>
</feature>
<dbReference type="SMART" id="SM00460">
    <property type="entry name" value="TGc"/>
    <property type="match status" value="1"/>
</dbReference>